<feature type="domain" description="Reverse transcriptase" evidence="1">
    <location>
        <begin position="1"/>
        <end position="145"/>
    </location>
</feature>
<evidence type="ECO:0000313" key="2">
    <source>
        <dbReference type="EMBL" id="CAF1497626.1"/>
    </source>
</evidence>
<gene>
    <name evidence="2" type="ORF">OVA965_LOCUS36792</name>
    <name evidence="3" type="ORF">TMI583_LOCUS37827</name>
</gene>
<protein>
    <recommendedName>
        <fullName evidence="1">Reverse transcriptase domain-containing protein</fullName>
    </recommendedName>
</protein>
<dbReference type="AlphaFoldDB" id="A0A8S2TGJ6"/>
<accession>A0A8S2TGJ6</accession>
<organism evidence="3 4">
    <name type="scientific">Didymodactylos carnosus</name>
    <dbReference type="NCBI Taxonomy" id="1234261"/>
    <lineage>
        <taxon>Eukaryota</taxon>
        <taxon>Metazoa</taxon>
        <taxon>Spiralia</taxon>
        <taxon>Gnathifera</taxon>
        <taxon>Rotifera</taxon>
        <taxon>Eurotatoria</taxon>
        <taxon>Bdelloidea</taxon>
        <taxon>Philodinida</taxon>
        <taxon>Philodinidae</taxon>
        <taxon>Didymodactylos</taxon>
    </lineage>
</organism>
<dbReference type="Proteomes" id="UP000682733">
    <property type="component" value="Unassembled WGS sequence"/>
</dbReference>
<evidence type="ECO:0000313" key="4">
    <source>
        <dbReference type="Proteomes" id="UP000682733"/>
    </source>
</evidence>
<name>A0A8S2TGJ6_9BILA</name>
<dbReference type="PANTHER" id="PTHR33332">
    <property type="entry name" value="REVERSE TRANSCRIPTASE DOMAIN-CONTAINING PROTEIN"/>
    <property type="match status" value="1"/>
</dbReference>
<dbReference type="Pfam" id="PF00078">
    <property type="entry name" value="RVT_1"/>
    <property type="match status" value="1"/>
</dbReference>
<sequence length="145" mass="16157">MENDKVVRAVLIDFQKAFDQVSHEGLVFKLTKKGVKGKALNWIADYLHDRTIQAMIDGVTSAPRGISKGVPQGSILGPSLFLIYIDDLPIGIESAIRLFADDTLRFSHDSDLVLASQRLARDLIRVIEWAKNASRTVEVNIQKPE</sequence>
<evidence type="ECO:0000259" key="1">
    <source>
        <dbReference type="PROSITE" id="PS50878"/>
    </source>
</evidence>
<dbReference type="InterPro" id="IPR000477">
    <property type="entry name" value="RT_dom"/>
</dbReference>
<dbReference type="EMBL" id="CAJNOK010033765">
    <property type="protein sequence ID" value="CAF1497626.1"/>
    <property type="molecule type" value="Genomic_DNA"/>
</dbReference>
<reference evidence="3" key="1">
    <citation type="submission" date="2021-02" db="EMBL/GenBank/DDBJ databases">
        <authorList>
            <person name="Nowell W R."/>
        </authorList>
    </citation>
    <scope>NUCLEOTIDE SEQUENCE</scope>
</reference>
<dbReference type="Proteomes" id="UP000677228">
    <property type="component" value="Unassembled WGS sequence"/>
</dbReference>
<dbReference type="EMBL" id="CAJOBA010055768">
    <property type="protein sequence ID" value="CAF4286519.1"/>
    <property type="molecule type" value="Genomic_DNA"/>
</dbReference>
<proteinExistence type="predicted"/>
<evidence type="ECO:0000313" key="3">
    <source>
        <dbReference type="EMBL" id="CAF4286519.1"/>
    </source>
</evidence>
<dbReference type="PROSITE" id="PS50878">
    <property type="entry name" value="RT_POL"/>
    <property type="match status" value="1"/>
</dbReference>
<comment type="caution">
    <text evidence="3">The sequence shown here is derived from an EMBL/GenBank/DDBJ whole genome shotgun (WGS) entry which is preliminary data.</text>
</comment>